<feature type="compositionally biased region" description="Low complexity" evidence="1">
    <location>
        <begin position="66"/>
        <end position="76"/>
    </location>
</feature>
<accession>A0AA40AN33</accession>
<evidence type="ECO:0000313" key="2">
    <source>
        <dbReference type="EMBL" id="KAK0718862.1"/>
    </source>
</evidence>
<sequence>MNNFPCANYYNRPNPTRCTNYVSKFGERCKLCLTVKDGHSLTQGLLLEHELVWVDPESKGGDKKSGSSSVGGYISSWFGGGR</sequence>
<proteinExistence type="predicted"/>
<evidence type="ECO:0000313" key="3">
    <source>
        <dbReference type="Proteomes" id="UP001172159"/>
    </source>
</evidence>
<dbReference type="AlphaFoldDB" id="A0AA40AN33"/>
<evidence type="ECO:0000256" key="1">
    <source>
        <dbReference type="SAM" id="MobiDB-lite"/>
    </source>
</evidence>
<keyword evidence="3" id="KW-1185">Reference proteome</keyword>
<dbReference type="Proteomes" id="UP001172159">
    <property type="component" value="Unassembled WGS sequence"/>
</dbReference>
<name>A0AA40AN33_9PEZI</name>
<comment type="caution">
    <text evidence="2">The sequence shown here is derived from an EMBL/GenBank/DDBJ whole genome shotgun (WGS) entry which is preliminary data.</text>
</comment>
<feature type="region of interest" description="Disordered" evidence="1">
    <location>
        <begin position="58"/>
        <end position="82"/>
    </location>
</feature>
<dbReference type="EMBL" id="JAUKTV010000013">
    <property type="protein sequence ID" value="KAK0718862.1"/>
    <property type="molecule type" value="Genomic_DNA"/>
</dbReference>
<gene>
    <name evidence="2" type="ORF">B0T21DRAFT_414886</name>
</gene>
<reference evidence="2" key="1">
    <citation type="submission" date="2023-06" db="EMBL/GenBank/DDBJ databases">
        <title>Genome-scale phylogeny and comparative genomics of the fungal order Sordariales.</title>
        <authorList>
            <consortium name="Lawrence Berkeley National Laboratory"/>
            <person name="Hensen N."/>
            <person name="Bonometti L."/>
            <person name="Westerberg I."/>
            <person name="Brannstrom I.O."/>
            <person name="Guillou S."/>
            <person name="Cros-Aarteil S."/>
            <person name="Calhoun S."/>
            <person name="Haridas S."/>
            <person name="Kuo A."/>
            <person name="Mondo S."/>
            <person name="Pangilinan J."/>
            <person name="Riley R."/>
            <person name="Labutti K."/>
            <person name="Andreopoulos B."/>
            <person name="Lipzen A."/>
            <person name="Chen C."/>
            <person name="Yanf M."/>
            <person name="Daum C."/>
            <person name="Ng V."/>
            <person name="Clum A."/>
            <person name="Steindorff A."/>
            <person name="Ohm R."/>
            <person name="Martin F."/>
            <person name="Silar P."/>
            <person name="Natvig D."/>
            <person name="Lalanne C."/>
            <person name="Gautier V."/>
            <person name="Ament-Velasquez S.L."/>
            <person name="Kruys A."/>
            <person name="Hutchinson M.I."/>
            <person name="Powell A.J."/>
            <person name="Barry K."/>
            <person name="Miller A.N."/>
            <person name="Grigoriev I.V."/>
            <person name="Debuchy R."/>
            <person name="Gladieux P."/>
            <person name="Thoren M.H."/>
            <person name="Johannesson H."/>
        </authorList>
    </citation>
    <scope>NUCLEOTIDE SEQUENCE</scope>
    <source>
        <strain evidence="2">CBS 540.89</strain>
    </source>
</reference>
<protein>
    <submittedName>
        <fullName evidence="2">Uncharacterized protein</fullName>
    </submittedName>
</protein>
<organism evidence="2 3">
    <name type="scientific">Apiosordaria backusii</name>
    <dbReference type="NCBI Taxonomy" id="314023"/>
    <lineage>
        <taxon>Eukaryota</taxon>
        <taxon>Fungi</taxon>
        <taxon>Dikarya</taxon>
        <taxon>Ascomycota</taxon>
        <taxon>Pezizomycotina</taxon>
        <taxon>Sordariomycetes</taxon>
        <taxon>Sordariomycetidae</taxon>
        <taxon>Sordariales</taxon>
        <taxon>Lasiosphaeriaceae</taxon>
        <taxon>Apiosordaria</taxon>
    </lineage>
</organism>